<reference evidence="4" key="2">
    <citation type="submission" date="2015-04" db="EMBL/GenBank/DDBJ databases">
        <title>A butyrogenic pathway from the amino acid lysine in a human gut commensal.</title>
        <authorList>
            <person name="de Vos W.M."/>
            <person name="Bui N.T.P."/>
            <person name="Plugge C.M."/>
            <person name="Ritari J."/>
        </authorList>
    </citation>
    <scope>NUCLEOTIDE SEQUENCE [LARGE SCALE GENOMIC DNA]</scope>
    <source>
        <strain evidence="4">AF211</strain>
    </source>
</reference>
<evidence type="ECO:0000313" key="4">
    <source>
        <dbReference type="Proteomes" id="UP000064844"/>
    </source>
</evidence>
<dbReference type="HAMAP" id="MF_00048">
    <property type="entry name" value="UPF0102"/>
    <property type="match status" value="1"/>
</dbReference>
<dbReference type="EMBL" id="CP011307">
    <property type="protein sequence ID" value="ALP93975.1"/>
    <property type="molecule type" value="Genomic_DNA"/>
</dbReference>
<dbReference type="eggNOG" id="COG0792">
    <property type="taxonomic scope" value="Bacteria"/>
</dbReference>
<proteinExistence type="inferred from homology"/>
<dbReference type="InterPro" id="IPR011856">
    <property type="entry name" value="tRNA_endonuc-like_dom_sf"/>
</dbReference>
<dbReference type="PANTHER" id="PTHR34039:SF1">
    <property type="entry name" value="UPF0102 PROTEIN YRAN"/>
    <property type="match status" value="1"/>
</dbReference>
<protein>
    <recommendedName>
        <fullName evidence="2">UPF0102 protein IB211_01584</fullName>
    </recommendedName>
</protein>
<dbReference type="CDD" id="cd20736">
    <property type="entry name" value="PoNe_Nuclease"/>
    <property type="match status" value="1"/>
</dbReference>
<dbReference type="InterPro" id="IPR011335">
    <property type="entry name" value="Restrct_endonuc-II-like"/>
</dbReference>
<dbReference type="PANTHER" id="PTHR34039">
    <property type="entry name" value="UPF0102 PROTEIN YRAN"/>
    <property type="match status" value="1"/>
</dbReference>
<dbReference type="InterPro" id="IPR003509">
    <property type="entry name" value="UPF0102_YraN-like"/>
</dbReference>
<dbReference type="RefSeq" id="WP_058117671.1">
    <property type="nucleotide sequence ID" value="NZ_CP011307.1"/>
</dbReference>
<dbReference type="PATRIC" id="fig|1297617.4.peg.1625"/>
<evidence type="ECO:0000313" key="3">
    <source>
        <dbReference type="EMBL" id="ALP93975.1"/>
    </source>
</evidence>
<accession>A0A0S2W4B6</accession>
<organism evidence="3 4">
    <name type="scientific">Intestinimonas butyriciproducens</name>
    <dbReference type="NCBI Taxonomy" id="1297617"/>
    <lineage>
        <taxon>Bacteria</taxon>
        <taxon>Bacillati</taxon>
        <taxon>Bacillota</taxon>
        <taxon>Clostridia</taxon>
        <taxon>Eubacteriales</taxon>
        <taxon>Intestinimonas</taxon>
    </lineage>
</organism>
<reference evidence="3 4" key="1">
    <citation type="journal article" date="2015" name="Nat. Commun.">
        <title>Production of butyrate from lysine and the Amadori product fructoselysine by a human gut commensal.</title>
        <authorList>
            <person name="Bui T.P."/>
            <person name="Ritari J."/>
            <person name="Boeren S."/>
            <person name="de Waard P."/>
            <person name="Plugge C.M."/>
            <person name="de Vos W.M."/>
        </authorList>
    </citation>
    <scope>NUCLEOTIDE SEQUENCE [LARGE SCALE GENOMIC DNA]</scope>
    <source>
        <strain evidence="3 4">AF211</strain>
    </source>
</reference>
<dbReference type="SUPFAM" id="SSF52980">
    <property type="entry name" value="Restriction endonuclease-like"/>
    <property type="match status" value="1"/>
</dbReference>
<dbReference type="AlphaFoldDB" id="A0A0S2W4B6"/>
<evidence type="ECO:0000256" key="2">
    <source>
        <dbReference type="HAMAP-Rule" id="MF_00048"/>
    </source>
</evidence>
<dbReference type="KEGG" id="ibu:IB211_01584"/>
<gene>
    <name evidence="3" type="ORF">IB211_01584</name>
</gene>
<dbReference type="Gene3D" id="3.40.1350.10">
    <property type="match status" value="1"/>
</dbReference>
<dbReference type="STRING" id="1297617.IB211_01584"/>
<dbReference type="Proteomes" id="UP000064844">
    <property type="component" value="Chromosome"/>
</dbReference>
<sequence length="122" mass="13879">MNGDAARLLGRWGEAVAAEDLRRKGWRLVAAGWQCRFGEIDLIAENSKYITFIEVKLRKNADFAPARAAVDRRKQERLRTSAELYLSQHPTDLQPRFDVAEVYAPDGIATRAPEIIYIEDAF</sequence>
<dbReference type="Pfam" id="PF02021">
    <property type="entry name" value="UPF0102"/>
    <property type="match status" value="1"/>
</dbReference>
<dbReference type="NCBIfam" id="TIGR00252">
    <property type="entry name" value="YraN family protein"/>
    <property type="match status" value="1"/>
</dbReference>
<dbReference type="NCBIfam" id="NF009150">
    <property type="entry name" value="PRK12497.1-3"/>
    <property type="match status" value="1"/>
</dbReference>
<comment type="similarity">
    <text evidence="1 2">Belongs to the UPF0102 family.</text>
</comment>
<dbReference type="GO" id="GO:0003676">
    <property type="term" value="F:nucleic acid binding"/>
    <property type="evidence" value="ECO:0007669"/>
    <property type="project" value="InterPro"/>
</dbReference>
<keyword evidence="4" id="KW-1185">Reference proteome</keyword>
<evidence type="ECO:0000256" key="1">
    <source>
        <dbReference type="ARBA" id="ARBA00006738"/>
    </source>
</evidence>
<name>A0A0S2W4B6_9FIRM</name>